<dbReference type="InterPro" id="IPR003661">
    <property type="entry name" value="HisK_dim/P_dom"/>
</dbReference>
<keyword evidence="7" id="KW-0902">Two-component regulatory system</keyword>
<dbReference type="CDD" id="cd00130">
    <property type="entry name" value="PAS"/>
    <property type="match status" value="2"/>
</dbReference>
<dbReference type="Gene3D" id="3.30.450.40">
    <property type="match status" value="2"/>
</dbReference>
<feature type="domain" description="Histidine kinase" evidence="12">
    <location>
        <begin position="1088"/>
        <end position="1320"/>
    </location>
</feature>
<feature type="domain" description="PAC" evidence="14">
    <location>
        <begin position="422"/>
        <end position="474"/>
    </location>
</feature>
<dbReference type="SUPFAM" id="SSF47384">
    <property type="entry name" value="Homodimeric domain of signal transducing histidine kinase"/>
    <property type="match status" value="1"/>
</dbReference>
<dbReference type="NCBIfam" id="TIGR00229">
    <property type="entry name" value="sensory_box"/>
    <property type="match status" value="2"/>
</dbReference>
<dbReference type="InterPro" id="IPR013655">
    <property type="entry name" value="PAS_fold_3"/>
</dbReference>
<feature type="region of interest" description="Disordered" evidence="11">
    <location>
        <begin position="1329"/>
        <end position="1354"/>
    </location>
</feature>
<evidence type="ECO:0000259" key="13">
    <source>
        <dbReference type="PROSITE" id="PS50112"/>
    </source>
</evidence>
<dbReference type="GO" id="GO:0009927">
    <property type="term" value="F:histidine phosphotransfer kinase activity"/>
    <property type="evidence" value="ECO:0007669"/>
    <property type="project" value="TreeGrafter"/>
</dbReference>
<dbReference type="InterPro" id="IPR029016">
    <property type="entry name" value="GAF-like_dom_sf"/>
</dbReference>
<dbReference type="InterPro" id="IPR035965">
    <property type="entry name" value="PAS-like_dom_sf"/>
</dbReference>
<reference evidence="16" key="1">
    <citation type="submission" date="2019-05" db="EMBL/GenBank/DDBJ databases">
        <title>Whole genome sequencing of Pseudanabaena catenata USMAC16.</title>
        <authorList>
            <person name="Khan Z."/>
            <person name="Omar W.M."/>
            <person name="Convey P."/>
            <person name="Merican F."/>
            <person name="Najimudin N."/>
        </authorList>
    </citation>
    <scope>NUCLEOTIDE SEQUENCE</scope>
    <source>
        <strain evidence="16">USMAC16</strain>
    </source>
</reference>
<evidence type="ECO:0000256" key="5">
    <source>
        <dbReference type="ARBA" id="ARBA00022679"/>
    </source>
</evidence>
<feature type="domain" description="PAS" evidence="13">
    <location>
        <begin position="347"/>
        <end position="421"/>
    </location>
</feature>
<dbReference type="PROSITE" id="PS50109">
    <property type="entry name" value="HIS_KIN"/>
    <property type="match status" value="1"/>
</dbReference>
<dbReference type="SMART" id="SM00387">
    <property type="entry name" value="HATPase_c"/>
    <property type="match status" value="1"/>
</dbReference>
<dbReference type="InterPro" id="IPR036890">
    <property type="entry name" value="HATPase_C_sf"/>
</dbReference>
<feature type="coiled-coil region" evidence="10">
    <location>
        <begin position="308"/>
        <end position="336"/>
    </location>
</feature>
<evidence type="ECO:0000256" key="8">
    <source>
        <dbReference type="ARBA" id="ARBA00074306"/>
    </source>
</evidence>
<feature type="coiled-coil region" evidence="10">
    <location>
        <begin position="1047"/>
        <end position="1081"/>
    </location>
</feature>
<dbReference type="SUPFAM" id="SSF55785">
    <property type="entry name" value="PYP-like sensor domain (PAS domain)"/>
    <property type="match status" value="3"/>
</dbReference>
<dbReference type="GO" id="GO:0005886">
    <property type="term" value="C:plasma membrane"/>
    <property type="evidence" value="ECO:0007669"/>
    <property type="project" value="TreeGrafter"/>
</dbReference>
<evidence type="ECO:0000256" key="11">
    <source>
        <dbReference type="SAM" id="MobiDB-lite"/>
    </source>
</evidence>
<evidence type="ECO:0000256" key="6">
    <source>
        <dbReference type="ARBA" id="ARBA00022777"/>
    </source>
</evidence>
<dbReference type="Pfam" id="PF13426">
    <property type="entry name" value="PAS_9"/>
    <property type="match status" value="1"/>
</dbReference>
<evidence type="ECO:0000256" key="3">
    <source>
        <dbReference type="ARBA" id="ARBA00012438"/>
    </source>
</evidence>
<dbReference type="CDD" id="cd16922">
    <property type="entry name" value="HATPase_EvgS-ArcB-TorS-like"/>
    <property type="match status" value="1"/>
</dbReference>
<evidence type="ECO:0000256" key="10">
    <source>
        <dbReference type="SAM" id="Coils"/>
    </source>
</evidence>
<dbReference type="InterPro" id="IPR000014">
    <property type="entry name" value="PAS"/>
</dbReference>
<organism evidence="16 17">
    <name type="scientific">Pseudanabaena catenata USMAC16</name>
    <dbReference type="NCBI Taxonomy" id="1855837"/>
    <lineage>
        <taxon>Bacteria</taxon>
        <taxon>Bacillati</taxon>
        <taxon>Cyanobacteriota</taxon>
        <taxon>Cyanophyceae</taxon>
        <taxon>Pseudanabaenales</taxon>
        <taxon>Pseudanabaenaceae</taxon>
        <taxon>Pseudanabaena</taxon>
    </lineage>
</organism>
<dbReference type="SUPFAM" id="SSF55874">
    <property type="entry name" value="ATPase domain of HSP90 chaperone/DNA topoisomerase II/histidine kinase"/>
    <property type="match status" value="1"/>
</dbReference>
<feature type="domain" description="PAC" evidence="14">
    <location>
        <begin position="840"/>
        <end position="892"/>
    </location>
</feature>
<evidence type="ECO:0000313" key="16">
    <source>
        <dbReference type="EMBL" id="MDG3495201.1"/>
    </source>
</evidence>
<feature type="domain" description="PAS" evidence="13">
    <location>
        <begin position="766"/>
        <end position="836"/>
    </location>
</feature>
<accession>A0A9X4M7F2</accession>
<evidence type="ECO:0000259" key="12">
    <source>
        <dbReference type="PROSITE" id="PS50109"/>
    </source>
</evidence>
<dbReference type="FunFam" id="1.10.287.130:FF:000145">
    <property type="entry name" value="Sensory transduction histidine kinase"/>
    <property type="match status" value="1"/>
</dbReference>
<dbReference type="SMART" id="SM00086">
    <property type="entry name" value="PAC"/>
    <property type="match status" value="2"/>
</dbReference>
<evidence type="ECO:0000256" key="4">
    <source>
        <dbReference type="ARBA" id="ARBA00022553"/>
    </source>
</evidence>
<keyword evidence="9" id="KW-0129">CBS domain</keyword>
<dbReference type="Pfam" id="PF01590">
    <property type="entry name" value="GAF"/>
    <property type="match status" value="1"/>
</dbReference>
<dbReference type="InterPro" id="IPR000700">
    <property type="entry name" value="PAS-assoc_C"/>
</dbReference>
<dbReference type="Pfam" id="PF00512">
    <property type="entry name" value="HisKA"/>
    <property type="match status" value="1"/>
</dbReference>
<dbReference type="CDD" id="cd04620">
    <property type="entry name" value="CBS_two-component_sensor_histidine_kinase_repeat1"/>
    <property type="match status" value="1"/>
</dbReference>
<dbReference type="Pfam" id="PF02518">
    <property type="entry name" value="HATPase_c"/>
    <property type="match status" value="1"/>
</dbReference>
<dbReference type="Gene3D" id="1.10.287.130">
    <property type="match status" value="1"/>
</dbReference>
<keyword evidence="10" id="KW-0175">Coiled coil</keyword>
<dbReference type="SMART" id="SM00388">
    <property type="entry name" value="HisKA"/>
    <property type="match status" value="1"/>
</dbReference>
<sequence length="1354" mass="151961">MFQPMYAENQRFLFEQAIIRNPLTIAASATVAEAIALMSKGGQACSLSCDIDTALNLQLAHAQNSCVLVTEGKKLIGILTEHDLIKLGTETFNDGESHQKSVSNLLETAIAEVMTYPVQSLLEWEFIDILVPINRFHRFHIRHLPLVNDLGEVVGLLTHESLRQLLRPIDMLRLRRVKEVMVTDVVWARQMDSVAKVANLILESSVSSVVVVEERENALFPIGIVTEGDIIQYLALGLDLFTSPVQLVMSFPPVAIDSEETLWDVRELMQERMINHVLITDADGKLEGIVSQTDLLGAIQPTEIYKLVSILETKMSRLEQENLELLKSRNKLLESQVQERTTALAHSNDMFRQFADNNRGVIVIRELSSGKLLYVSPRYAEIWGKSNESLYQDPDSWMQSIHPDDQERIAQAYTLTAFSGSFSEEYRIVRPDGDIRWIWGRCFPLKNSHGKIEQIAAVVEDISNRKRQDLLLAKQRQILELIAHGAELSEILIAIIQFIESQCHQMYCSILRVEGKKLVCGIAPSLPESYITAIEGIEIGEYAGSCGTAVYRKAPVIVTDIATDPLWHNYRDYALEAGLLASWSIPIFAKSGIVLGALAMYYPEIRTPSNDERELVSLVVNLASLAIERKQVETALRESESNQKNLIDALPDLIIRMSGDGTYLDFFPTETFNIFDTKEIIGKNIYNTDFPIDLAETRMQYIREALLTGKRQIYDQEIIIDGNLHIEEVRISVCSENEVLIIVRDISDRKWAEMALNRSEQLLRASESLLSGMFEQSAVGMAITDLDGKFIRTNPCYQEMIGYSERELASMRFTDNMLPDDIEENLRLRNLVLSNELESYHMEKRLLHRDNRTVWVKTTSSKIVNEVDHTPFFIGIIEDISDRKQDEAALQSLVEGAAAHTGEDFFPTLAEYIAKALGVSYVIVSKLMEDRLETIISWIDGKQQPVSIIPLSNTPCSLTIKQGKYCCPEKLKRYFPDCESVKNLQVESYLGRAIFSSSDKPIGSLCILDRKPIANLERADAMLRVFAARISAEIERQEAIDALYQLNQQLELRVEQRTSELKAANQQLGETNAELARATRLKDEFLANMSHELRTPLNAVLGMSEGLISGVFGDVNDRQKRSLSLIETSGRHLLELINDILDVAKIGAGKLDLEISSVAVDYLCQSSLNLVRQAAQKRNVQLRLSIHRSLKTIAVDERRMRQALINLLSNAVKFTSNGGNVKLEVKLQDIESTTLKASPEYSHALVFSVTDTGIGISPADICKLFQAFVQIDSSLNRQYSGTGLGLTLVKQIAELHGGCVTVNSQVGQGSCFSIFLPYKLEMRAVDREQTHPVTEQHGKEGVAQMKDESSKGSK</sequence>
<dbReference type="SUPFAM" id="SSF54631">
    <property type="entry name" value="CBS-domain pair"/>
    <property type="match status" value="2"/>
</dbReference>
<dbReference type="PROSITE" id="PS51371">
    <property type="entry name" value="CBS"/>
    <property type="match status" value="4"/>
</dbReference>
<dbReference type="Pfam" id="PF00571">
    <property type="entry name" value="CBS"/>
    <property type="match status" value="3"/>
</dbReference>
<dbReference type="InterPro" id="IPR003594">
    <property type="entry name" value="HATPase_dom"/>
</dbReference>
<dbReference type="CDD" id="cd00082">
    <property type="entry name" value="HisKA"/>
    <property type="match status" value="1"/>
</dbReference>
<dbReference type="PROSITE" id="PS50112">
    <property type="entry name" value="PAS"/>
    <property type="match status" value="2"/>
</dbReference>
<dbReference type="EMBL" id="VBTY01000087">
    <property type="protein sequence ID" value="MDG3495201.1"/>
    <property type="molecule type" value="Genomic_DNA"/>
</dbReference>
<evidence type="ECO:0000256" key="7">
    <source>
        <dbReference type="ARBA" id="ARBA00023012"/>
    </source>
</evidence>
<dbReference type="GO" id="GO:0000155">
    <property type="term" value="F:phosphorelay sensor kinase activity"/>
    <property type="evidence" value="ECO:0007669"/>
    <property type="project" value="InterPro"/>
</dbReference>
<dbReference type="RefSeq" id="WP_144052509.1">
    <property type="nucleotide sequence ID" value="NZ_VBTY01000087.1"/>
</dbReference>
<dbReference type="Pfam" id="PF08447">
    <property type="entry name" value="PAS_3"/>
    <property type="match status" value="1"/>
</dbReference>
<keyword evidence="6" id="KW-0418">Kinase</keyword>
<dbReference type="InterPro" id="IPR046342">
    <property type="entry name" value="CBS_dom_sf"/>
</dbReference>
<dbReference type="SUPFAM" id="SSF55781">
    <property type="entry name" value="GAF domain-like"/>
    <property type="match status" value="2"/>
</dbReference>
<dbReference type="Pfam" id="PF13185">
    <property type="entry name" value="GAF_2"/>
    <property type="match status" value="1"/>
</dbReference>
<dbReference type="SMART" id="SM00116">
    <property type="entry name" value="CBS"/>
    <property type="match status" value="4"/>
</dbReference>
<dbReference type="InterPro" id="IPR004358">
    <property type="entry name" value="Sig_transdc_His_kin-like_C"/>
</dbReference>
<dbReference type="InterPro" id="IPR036097">
    <property type="entry name" value="HisK_dim/P_sf"/>
</dbReference>
<dbReference type="PRINTS" id="PR00344">
    <property type="entry name" value="BCTRLSENSOR"/>
</dbReference>
<evidence type="ECO:0000256" key="1">
    <source>
        <dbReference type="ARBA" id="ARBA00000085"/>
    </source>
</evidence>
<evidence type="ECO:0000313" key="17">
    <source>
        <dbReference type="Proteomes" id="UP001152872"/>
    </source>
</evidence>
<dbReference type="Proteomes" id="UP001152872">
    <property type="component" value="Unassembled WGS sequence"/>
</dbReference>
<gene>
    <name evidence="16" type="ORF">FEV09_11580</name>
</gene>
<dbReference type="InterPro" id="IPR005467">
    <property type="entry name" value="His_kinase_dom"/>
</dbReference>
<keyword evidence="4" id="KW-0597">Phosphoprotein</keyword>
<dbReference type="Gene3D" id="3.30.450.20">
    <property type="entry name" value="PAS domain"/>
    <property type="match status" value="3"/>
</dbReference>
<dbReference type="InterPro" id="IPR000644">
    <property type="entry name" value="CBS_dom"/>
</dbReference>
<name>A0A9X4M7F2_9CYAN</name>
<dbReference type="PANTHER" id="PTHR43047:SF63">
    <property type="entry name" value="HISTIDINE KINASE"/>
    <property type="match status" value="1"/>
</dbReference>
<dbReference type="Gene3D" id="3.10.580.10">
    <property type="entry name" value="CBS-domain"/>
    <property type="match status" value="2"/>
</dbReference>
<comment type="caution">
    <text evidence="16">The sequence shown here is derived from an EMBL/GenBank/DDBJ whole genome shotgun (WGS) entry which is preliminary data.</text>
</comment>
<comment type="catalytic activity">
    <reaction evidence="1">
        <text>ATP + protein L-histidine = ADP + protein N-phospho-L-histidine.</text>
        <dbReference type="EC" id="2.7.13.3"/>
    </reaction>
</comment>
<dbReference type="SMART" id="SM00065">
    <property type="entry name" value="GAF"/>
    <property type="match status" value="2"/>
</dbReference>
<evidence type="ECO:0000259" key="14">
    <source>
        <dbReference type="PROSITE" id="PS50113"/>
    </source>
</evidence>
<comment type="similarity">
    <text evidence="2">In the N-terminal section; belongs to the phytochrome family.</text>
</comment>
<feature type="domain" description="CBS" evidence="15">
    <location>
        <begin position="18"/>
        <end position="95"/>
    </location>
</feature>
<dbReference type="InterPro" id="IPR001610">
    <property type="entry name" value="PAC"/>
</dbReference>
<keyword evidence="17" id="KW-1185">Reference proteome</keyword>
<proteinExistence type="inferred from homology"/>
<keyword evidence="5" id="KW-0808">Transferase</keyword>
<feature type="domain" description="CBS" evidence="15">
    <location>
        <begin position="249"/>
        <end position="307"/>
    </location>
</feature>
<dbReference type="FunFam" id="3.30.565.10:FF:000010">
    <property type="entry name" value="Sensor histidine kinase RcsC"/>
    <property type="match status" value="1"/>
</dbReference>
<dbReference type="PROSITE" id="PS50113">
    <property type="entry name" value="PAC"/>
    <property type="match status" value="2"/>
</dbReference>
<evidence type="ECO:0000256" key="9">
    <source>
        <dbReference type="PROSITE-ProRule" id="PRU00703"/>
    </source>
</evidence>
<dbReference type="Gene3D" id="3.30.565.10">
    <property type="entry name" value="Histidine kinase-like ATPase, C-terminal domain"/>
    <property type="match status" value="1"/>
</dbReference>
<dbReference type="InterPro" id="IPR003018">
    <property type="entry name" value="GAF"/>
</dbReference>
<dbReference type="PANTHER" id="PTHR43047">
    <property type="entry name" value="TWO-COMPONENT HISTIDINE PROTEIN KINASE"/>
    <property type="match status" value="1"/>
</dbReference>
<dbReference type="SMART" id="SM00091">
    <property type="entry name" value="PAS"/>
    <property type="match status" value="2"/>
</dbReference>
<feature type="domain" description="CBS" evidence="15">
    <location>
        <begin position="114"/>
        <end position="174"/>
    </location>
</feature>
<evidence type="ECO:0000256" key="2">
    <source>
        <dbReference type="ARBA" id="ARBA00006402"/>
    </source>
</evidence>
<protein>
    <recommendedName>
        <fullName evidence="8">Circadian input-output histidine kinase CikA</fullName>
        <ecNumber evidence="3">2.7.13.3</ecNumber>
    </recommendedName>
</protein>
<dbReference type="EC" id="2.7.13.3" evidence="3"/>
<feature type="domain" description="CBS" evidence="15">
    <location>
        <begin position="181"/>
        <end position="240"/>
    </location>
</feature>
<evidence type="ECO:0000259" key="15">
    <source>
        <dbReference type="PROSITE" id="PS51371"/>
    </source>
</evidence>